<dbReference type="PANTHER" id="PTHR30269:SF37">
    <property type="entry name" value="MEMBRANE TRANSPORTER PROTEIN"/>
    <property type="match status" value="1"/>
</dbReference>
<comment type="subcellular location">
    <subcellularLocation>
        <location evidence="1">Cell membrane</location>
        <topology evidence="1">Multi-pass membrane protein</topology>
    </subcellularLocation>
</comment>
<feature type="transmembrane region" description="Helical" evidence="8">
    <location>
        <begin position="416"/>
        <end position="433"/>
    </location>
</feature>
<feature type="transmembrane region" description="Helical" evidence="8">
    <location>
        <begin position="445"/>
        <end position="464"/>
    </location>
</feature>
<dbReference type="GO" id="GO:0005886">
    <property type="term" value="C:plasma membrane"/>
    <property type="evidence" value="ECO:0007669"/>
    <property type="project" value="UniProtKB-SubCell"/>
</dbReference>
<evidence type="ECO:0008006" key="11">
    <source>
        <dbReference type="Google" id="ProtNLM"/>
    </source>
</evidence>
<accession>A0A5J4YZU2</accession>
<evidence type="ECO:0000256" key="4">
    <source>
        <dbReference type="ARBA" id="ARBA00022692"/>
    </source>
</evidence>
<dbReference type="EMBL" id="VRMN01000003">
    <property type="protein sequence ID" value="KAA8496093.1"/>
    <property type="molecule type" value="Genomic_DNA"/>
</dbReference>
<evidence type="ECO:0000256" key="1">
    <source>
        <dbReference type="ARBA" id="ARBA00004651"/>
    </source>
</evidence>
<dbReference type="Proteomes" id="UP000324585">
    <property type="component" value="Unassembled WGS sequence"/>
</dbReference>
<feature type="transmembrane region" description="Helical" evidence="8">
    <location>
        <begin position="253"/>
        <end position="276"/>
    </location>
</feature>
<feature type="compositionally biased region" description="Basic and acidic residues" evidence="7">
    <location>
        <begin position="128"/>
        <end position="149"/>
    </location>
</feature>
<evidence type="ECO:0000256" key="2">
    <source>
        <dbReference type="ARBA" id="ARBA00022448"/>
    </source>
</evidence>
<keyword evidence="2" id="KW-0813">Transport</keyword>
<dbReference type="Pfam" id="PF01925">
    <property type="entry name" value="TauE"/>
    <property type="match status" value="1"/>
</dbReference>
<evidence type="ECO:0000256" key="7">
    <source>
        <dbReference type="SAM" id="MobiDB-lite"/>
    </source>
</evidence>
<evidence type="ECO:0000256" key="8">
    <source>
        <dbReference type="SAM" id="Phobius"/>
    </source>
</evidence>
<feature type="transmembrane region" description="Helical" evidence="8">
    <location>
        <begin position="381"/>
        <end position="404"/>
    </location>
</feature>
<comment type="caution">
    <text evidence="9">The sequence shown here is derived from an EMBL/GenBank/DDBJ whole genome shotgun (WGS) entry which is preliminary data.</text>
</comment>
<dbReference type="PROSITE" id="PS51257">
    <property type="entry name" value="PROKAR_LIPOPROTEIN"/>
    <property type="match status" value="1"/>
</dbReference>
<dbReference type="OrthoDB" id="4774at2759"/>
<sequence length="494" mass="52840">MAREERGTARMGQNAVGAFACGGWAGVGAGGKQAAGLRAWGETRSGVTHAGGFGAGLPRWRAVSGAARRSRRVALRCCTEQVQQEADRLSDGSDSASALGEDRSLGSLNSIVIPSQVRVNIASPQPNRPEESVRDDALRADRSLEESPSRHLSRLSSLDAFLDDGLSRVAERQKEDPRTKRTDVIRELQEFFFHADTLTAANVAALVGAFALILSLCVQSSPLPVEPLMDLLPPATEQGVFERFMQHLQSPNSVVPIALGLSAFTQSLTGFGFAIVSVGILTQFPWISNSNLLQDVQPIAAICGLFVSSVNLIPSWREVKWKDCAPVILASVCATPFGAEMLNCVDVGVALKTLGAVILGFVVYLSSGLKAPKWFASKSGSVFWGSLAGLFGGAFDIQGPPLVFWTQGTDFRANEVRASILAVCAINSVAVIAHDLSQGRMDDFYVMEFVKSSLPVVCLGIIAGRWVTTRLDPDNFRKVVLFSCLVMGARLLAS</sequence>
<dbReference type="InterPro" id="IPR002781">
    <property type="entry name" value="TM_pro_TauE-like"/>
</dbReference>
<dbReference type="AlphaFoldDB" id="A0A5J4YZU2"/>
<evidence type="ECO:0000313" key="10">
    <source>
        <dbReference type="Proteomes" id="UP000324585"/>
    </source>
</evidence>
<keyword evidence="3" id="KW-1003">Cell membrane</keyword>
<keyword evidence="5 8" id="KW-1133">Transmembrane helix</keyword>
<evidence type="ECO:0000313" key="9">
    <source>
        <dbReference type="EMBL" id="KAA8496093.1"/>
    </source>
</evidence>
<gene>
    <name evidence="9" type="ORF">FVE85_2248</name>
</gene>
<dbReference type="InterPro" id="IPR052017">
    <property type="entry name" value="TSUP"/>
</dbReference>
<evidence type="ECO:0000256" key="5">
    <source>
        <dbReference type="ARBA" id="ARBA00022989"/>
    </source>
</evidence>
<organism evidence="9 10">
    <name type="scientific">Porphyridium purpureum</name>
    <name type="common">Red alga</name>
    <name type="synonym">Porphyridium cruentum</name>
    <dbReference type="NCBI Taxonomy" id="35688"/>
    <lineage>
        <taxon>Eukaryota</taxon>
        <taxon>Rhodophyta</taxon>
        <taxon>Bangiophyceae</taxon>
        <taxon>Porphyridiales</taxon>
        <taxon>Porphyridiaceae</taxon>
        <taxon>Porphyridium</taxon>
    </lineage>
</organism>
<proteinExistence type="predicted"/>
<keyword evidence="4 8" id="KW-0812">Transmembrane</keyword>
<protein>
    <recommendedName>
        <fullName evidence="11">Membrane transporter protein</fullName>
    </recommendedName>
</protein>
<dbReference type="PANTHER" id="PTHR30269">
    <property type="entry name" value="TRANSMEMBRANE PROTEIN YFCA"/>
    <property type="match status" value="1"/>
</dbReference>
<name>A0A5J4YZU2_PORPP</name>
<feature type="transmembrane region" description="Helical" evidence="8">
    <location>
        <begin position="349"/>
        <end position="369"/>
    </location>
</feature>
<keyword evidence="10" id="KW-1185">Reference proteome</keyword>
<evidence type="ECO:0000256" key="3">
    <source>
        <dbReference type="ARBA" id="ARBA00022475"/>
    </source>
</evidence>
<keyword evidence="6 8" id="KW-0472">Membrane</keyword>
<evidence type="ECO:0000256" key="6">
    <source>
        <dbReference type="ARBA" id="ARBA00023136"/>
    </source>
</evidence>
<reference evidence="10" key="1">
    <citation type="journal article" date="2019" name="Nat. Commun.">
        <title>Expansion of phycobilisome linker gene families in mesophilic red algae.</title>
        <authorList>
            <person name="Lee J."/>
            <person name="Kim D."/>
            <person name="Bhattacharya D."/>
            <person name="Yoon H.S."/>
        </authorList>
    </citation>
    <scope>NUCLEOTIDE SEQUENCE [LARGE SCALE GENOMIC DNA]</scope>
    <source>
        <strain evidence="10">CCMP 1328</strain>
    </source>
</reference>
<feature type="region of interest" description="Disordered" evidence="7">
    <location>
        <begin position="122"/>
        <end position="151"/>
    </location>
</feature>